<evidence type="ECO:0000259" key="2">
    <source>
        <dbReference type="Pfam" id="PF02225"/>
    </source>
</evidence>
<dbReference type="Proteomes" id="UP000268727">
    <property type="component" value="Unassembled WGS sequence"/>
</dbReference>
<dbReference type="Pfam" id="PF02225">
    <property type="entry name" value="PA"/>
    <property type="match status" value="1"/>
</dbReference>
<keyword evidence="1" id="KW-0812">Transmembrane</keyword>
<keyword evidence="1" id="KW-0472">Membrane</keyword>
<dbReference type="InterPro" id="IPR007484">
    <property type="entry name" value="Peptidase_M28"/>
</dbReference>
<evidence type="ECO:0000313" key="4">
    <source>
        <dbReference type="EMBL" id="ROP34858.1"/>
    </source>
</evidence>
<gene>
    <name evidence="4" type="ORF">EDD40_0062</name>
</gene>
<sequence length="520" mass="54465">MSGEFPGFVIVQLGRLRDHQDGASLRTQGRMSIGWVELLPGTFPGRARTYSQYFCDCFRGWVVRIVAFAVVLIVLGTVPAAAESSDDRLARALSGSVSTASALATLAELDAAARRHGGNRAAGTPGFERSREHVERVLRRAGYRVTAQPVPYTGFAADVEVFTAPGGARVRALMGQFTPSGQVTGVLATAAGDGCQAAHYPPGTAIAVAPTGGCPTVDKAVAARTAGVGAVLFYDVSPAVDAVLRRRVPGAPLPVAFISERSARSLTPGEASLDLRGHAYDDVTVNVFAETPGGRADHVVMAGAHLDSAVDGPGVNDNGTSAAALLETAVRLAPHRARVVNKVRFAFWGAEEWLNVGSIHYVGTRTPRELAAISLYLNWELIASPNYVHFVVDGDDSDHPGTGSPAGPPGSGAVEAVLSRGYDVRHVPFRTADLDDIRSDQEPFAAAGVPVGGAFGGVRGTKTPEEAAVFGGTAGMTYDPCYHQPCDDLSNVHTGALGESMRAMAWAVGRFAVRDDDVRP</sequence>
<dbReference type="InterPro" id="IPR045175">
    <property type="entry name" value="M28_fam"/>
</dbReference>
<dbReference type="PANTHER" id="PTHR12147">
    <property type="entry name" value="METALLOPEPTIDASE M28 FAMILY MEMBER"/>
    <property type="match status" value="1"/>
</dbReference>
<proteinExistence type="predicted"/>
<feature type="transmembrane region" description="Helical" evidence="1">
    <location>
        <begin position="61"/>
        <end position="82"/>
    </location>
</feature>
<dbReference type="Gene3D" id="3.50.30.30">
    <property type="match status" value="1"/>
</dbReference>
<keyword evidence="5" id="KW-1185">Reference proteome</keyword>
<comment type="caution">
    <text evidence="4">The sequence shown here is derived from an EMBL/GenBank/DDBJ whole genome shotgun (WGS) entry which is preliminary data.</text>
</comment>
<dbReference type="SUPFAM" id="SSF53187">
    <property type="entry name" value="Zn-dependent exopeptidases"/>
    <property type="match status" value="1"/>
</dbReference>
<dbReference type="Gene3D" id="3.40.630.10">
    <property type="entry name" value="Zn peptidases"/>
    <property type="match status" value="1"/>
</dbReference>
<name>A0A3N1GX94_9PSEU</name>
<feature type="domain" description="PA" evidence="2">
    <location>
        <begin position="183"/>
        <end position="265"/>
    </location>
</feature>
<dbReference type="GO" id="GO:0008235">
    <property type="term" value="F:metalloexopeptidase activity"/>
    <property type="evidence" value="ECO:0007669"/>
    <property type="project" value="InterPro"/>
</dbReference>
<keyword evidence="1" id="KW-1133">Transmembrane helix</keyword>
<dbReference type="InterPro" id="IPR003137">
    <property type="entry name" value="PA_domain"/>
</dbReference>
<evidence type="ECO:0000259" key="3">
    <source>
        <dbReference type="Pfam" id="PF04389"/>
    </source>
</evidence>
<evidence type="ECO:0000256" key="1">
    <source>
        <dbReference type="SAM" id="Phobius"/>
    </source>
</evidence>
<dbReference type="GO" id="GO:0006508">
    <property type="term" value="P:proteolysis"/>
    <property type="evidence" value="ECO:0007669"/>
    <property type="project" value="InterPro"/>
</dbReference>
<dbReference type="EMBL" id="RJKM01000001">
    <property type="protein sequence ID" value="ROP34858.1"/>
    <property type="molecule type" value="Genomic_DNA"/>
</dbReference>
<evidence type="ECO:0000313" key="5">
    <source>
        <dbReference type="Proteomes" id="UP000268727"/>
    </source>
</evidence>
<dbReference type="Pfam" id="PF04389">
    <property type="entry name" value="Peptidase_M28"/>
    <property type="match status" value="1"/>
</dbReference>
<dbReference type="AlphaFoldDB" id="A0A3N1GX94"/>
<dbReference type="PANTHER" id="PTHR12147:SF26">
    <property type="entry name" value="PEPTIDASE M28 DOMAIN-CONTAINING PROTEIN"/>
    <property type="match status" value="1"/>
</dbReference>
<feature type="domain" description="Peptidase M28" evidence="3">
    <location>
        <begin position="286"/>
        <end position="505"/>
    </location>
</feature>
<organism evidence="4 5">
    <name type="scientific">Saccharothrix texasensis</name>
    <dbReference type="NCBI Taxonomy" id="103734"/>
    <lineage>
        <taxon>Bacteria</taxon>
        <taxon>Bacillati</taxon>
        <taxon>Actinomycetota</taxon>
        <taxon>Actinomycetes</taxon>
        <taxon>Pseudonocardiales</taxon>
        <taxon>Pseudonocardiaceae</taxon>
        <taxon>Saccharothrix</taxon>
    </lineage>
</organism>
<protein>
    <submittedName>
        <fullName evidence="4">N-acetylated-alpha-linked acidic dipeptidase</fullName>
    </submittedName>
</protein>
<accession>A0A3N1GX94</accession>
<reference evidence="4 5" key="1">
    <citation type="submission" date="2018-11" db="EMBL/GenBank/DDBJ databases">
        <title>Sequencing the genomes of 1000 actinobacteria strains.</title>
        <authorList>
            <person name="Klenk H.-P."/>
        </authorList>
    </citation>
    <scope>NUCLEOTIDE SEQUENCE [LARGE SCALE GENOMIC DNA]</scope>
    <source>
        <strain evidence="4 5">DSM 44231</strain>
    </source>
</reference>